<dbReference type="PIRSF" id="PIRSF037420">
    <property type="entry name" value="PQQ_syn_pqqE"/>
    <property type="match status" value="1"/>
</dbReference>
<evidence type="ECO:0000256" key="2">
    <source>
        <dbReference type="ARBA" id="ARBA00022485"/>
    </source>
</evidence>
<organism evidence="8 9">
    <name type="scientific">Victivallis lenta</name>
    <dbReference type="NCBI Taxonomy" id="2606640"/>
    <lineage>
        <taxon>Bacteria</taxon>
        <taxon>Pseudomonadati</taxon>
        <taxon>Lentisphaerota</taxon>
        <taxon>Lentisphaeria</taxon>
        <taxon>Victivallales</taxon>
        <taxon>Victivallaceae</taxon>
        <taxon>Victivallis</taxon>
    </lineage>
</organism>
<dbReference type="SUPFAM" id="SSF102114">
    <property type="entry name" value="Radical SAM enzymes"/>
    <property type="match status" value="1"/>
</dbReference>
<dbReference type="InterPro" id="IPR058240">
    <property type="entry name" value="rSAM_sf"/>
</dbReference>
<comment type="cofactor">
    <cofactor evidence="1">
        <name>[4Fe-4S] cluster</name>
        <dbReference type="ChEBI" id="CHEBI:49883"/>
    </cofactor>
</comment>
<dbReference type="SMART" id="SM00729">
    <property type="entry name" value="Elp3"/>
    <property type="match status" value="1"/>
</dbReference>
<dbReference type="GO" id="GO:0051539">
    <property type="term" value="F:4 iron, 4 sulfur cluster binding"/>
    <property type="evidence" value="ECO:0007669"/>
    <property type="project" value="UniProtKB-KW"/>
</dbReference>
<evidence type="ECO:0000256" key="4">
    <source>
        <dbReference type="ARBA" id="ARBA00022723"/>
    </source>
</evidence>
<keyword evidence="9" id="KW-1185">Reference proteome</keyword>
<sequence>MQPLSAPYYAEAALTARCNLHCGYCYFRNSACETPEELTTGEWLDVFAEFGQMKMLKVILSGGEVLLREDLPQLIEGVCRNNMRFSLLSNGYFFEDRHAVMLKESGRCNSVQISVDGVEEVHDAIRGRGSFARAVRAIGILREHGLRAQVRITIGKHNLGTLMETVRCLLEETGIPAVSANWAQHFSSKESDDDSGHLLSMREQLQSMVEVKRVHAAFPERFLVKKAAFTNVANRWKDILDRRELTGASLLRCPAQLERISIRADGAITPCNHISHMVLGWAGKDRIIDVWRNSPVLLEMREHDCDPAETFPVCAECGYNRYCRPAGACFDHCGRATPYCLKKYQEAAPDFDFERLEWK</sequence>
<keyword evidence="2" id="KW-0004">4Fe-4S</keyword>
<evidence type="ECO:0000256" key="3">
    <source>
        <dbReference type="ARBA" id="ARBA00022691"/>
    </source>
</evidence>
<dbReference type="PANTHER" id="PTHR11228">
    <property type="entry name" value="RADICAL SAM DOMAIN PROTEIN"/>
    <property type="match status" value="1"/>
</dbReference>
<dbReference type="InterPro" id="IPR017200">
    <property type="entry name" value="PqqE-like"/>
</dbReference>
<dbReference type="AlphaFoldDB" id="A0A844FZC7"/>
<evidence type="ECO:0000256" key="6">
    <source>
        <dbReference type="ARBA" id="ARBA00023014"/>
    </source>
</evidence>
<dbReference type="Proteomes" id="UP000435649">
    <property type="component" value="Unassembled WGS sequence"/>
</dbReference>
<gene>
    <name evidence="8" type="ORF">FYJ85_04275</name>
</gene>
<feature type="domain" description="Radical SAM core" evidence="7">
    <location>
        <begin position="4"/>
        <end position="221"/>
    </location>
</feature>
<evidence type="ECO:0000256" key="1">
    <source>
        <dbReference type="ARBA" id="ARBA00001966"/>
    </source>
</evidence>
<keyword evidence="3" id="KW-0949">S-adenosyl-L-methionine</keyword>
<keyword evidence="6" id="KW-0411">Iron-sulfur</keyword>
<accession>A0A844FZC7</accession>
<dbReference type="EMBL" id="VUNS01000003">
    <property type="protein sequence ID" value="MST96263.1"/>
    <property type="molecule type" value="Genomic_DNA"/>
</dbReference>
<evidence type="ECO:0000259" key="7">
    <source>
        <dbReference type="PROSITE" id="PS51918"/>
    </source>
</evidence>
<dbReference type="RefSeq" id="WP_154417093.1">
    <property type="nucleotide sequence ID" value="NZ_VUNS01000003.1"/>
</dbReference>
<dbReference type="GO" id="GO:0003824">
    <property type="term" value="F:catalytic activity"/>
    <property type="evidence" value="ECO:0007669"/>
    <property type="project" value="InterPro"/>
</dbReference>
<proteinExistence type="predicted"/>
<dbReference type="CDD" id="cd01335">
    <property type="entry name" value="Radical_SAM"/>
    <property type="match status" value="1"/>
</dbReference>
<dbReference type="Pfam" id="PF04055">
    <property type="entry name" value="Radical_SAM"/>
    <property type="match status" value="1"/>
</dbReference>
<comment type="caution">
    <text evidence="8">The sequence shown here is derived from an EMBL/GenBank/DDBJ whole genome shotgun (WGS) entry which is preliminary data.</text>
</comment>
<dbReference type="SFLD" id="SFLDG01386">
    <property type="entry name" value="main_SPASM_domain-containing"/>
    <property type="match status" value="1"/>
</dbReference>
<keyword evidence="5" id="KW-0408">Iron</keyword>
<evidence type="ECO:0000256" key="5">
    <source>
        <dbReference type="ARBA" id="ARBA00023004"/>
    </source>
</evidence>
<protein>
    <submittedName>
        <fullName evidence="8">Radical SAM protein</fullName>
    </submittedName>
</protein>
<dbReference type="InterPro" id="IPR023885">
    <property type="entry name" value="4Fe4S-binding_SPASM_dom"/>
</dbReference>
<dbReference type="InterPro" id="IPR013785">
    <property type="entry name" value="Aldolase_TIM"/>
</dbReference>
<dbReference type="SFLD" id="SFLDS00029">
    <property type="entry name" value="Radical_SAM"/>
    <property type="match status" value="1"/>
</dbReference>
<reference evidence="8 9" key="1">
    <citation type="submission" date="2019-08" db="EMBL/GenBank/DDBJ databases">
        <title>In-depth cultivation of the pig gut microbiome towards novel bacterial diversity and tailored functional studies.</title>
        <authorList>
            <person name="Wylensek D."/>
            <person name="Hitch T.C.A."/>
            <person name="Clavel T."/>
        </authorList>
    </citation>
    <scope>NUCLEOTIDE SEQUENCE [LARGE SCALE GENOMIC DNA]</scope>
    <source>
        <strain evidence="8 9">BBE-744-WT-12</strain>
    </source>
</reference>
<dbReference type="InterPro" id="IPR050377">
    <property type="entry name" value="Radical_SAM_PqqE_MftC-like"/>
</dbReference>
<evidence type="ECO:0000313" key="9">
    <source>
        <dbReference type="Proteomes" id="UP000435649"/>
    </source>
</evidence>
<dbReference type="InterPro" id="IPR006638">
    <property type="entry name" value="Elp3/MiaA/NifB-like_rSAM"/>
</dbReference>
<dbReference type="InterPro" id="IPR007197">
    <property type="entry name" value="rSAM"/>
</dbReference>
<dbReference type="GO" id="GO:0046872">
    <property type="term" value="F:metal ion binding"/>
    <property type="evidence" value="ECO:0007669"/>
    <property type="project" value="UniProtKB-KW"/>
</dbReference>
<keyword evidence="4" id="KW-0479">Metal-binding</keyword>
<dbReference type="PROSITE" id="PS51918">
    <property type="entry name" value="RADICAL_SAM"/>
    <property type="match status" value="1"/>
</dbReference>
<dbReference type="Gene3D" id="3.20.20.70">
    <property type="entry name" value="Aldolase class I"/>
    <property type="match status" value="1"/>
</dbReference>
<name>A0A844FZC7_9BACT</name>
<evidence type="ECO:0000313" key="8">
    <source>
        <dbReference type="EMBL" id="MST96263.1"/>
    </source>
</evidence>
<dbReference type="PANTHER" id="PTHR11228:SF7">
    <property type="entry name" value="PQQA PEPTIDE CYCLASE"/>
    <property type="match status" value="1"/>
</dbReference>
<dbReference type="SFLD" id="SFLDG01067">
    <property type="entry name" value="SPASM/twitch_domain_containing"/>
    <property type="match status" value="1"/>
</dbReference>
<dbReference type="Pfam" id="PF13186">
    <property type="entry name" value="SPASM"/>
    <property type="match status" value="1"/>
</dbReference>